<sequence length="44" mass="5260">MYKYTIYVTLNGKIYQTNVIASKDQTEEEVYRIAKEQVQKQWAS</sequence>
<evidence type="ECO:0008006" key="3">
    <source>
        <dbReference type="Google" id="ProtNLM"/>
    </source>
</evidence>
<keyword evidence="2" id="KW-1185">Reference proteome</keyword>
<dbReference type="AlphaFoldDB" id="A0A2N5HVQ5"/>
<dbReference type="EMBL" id="PGVE01000012">
    <property type="protein sequence ID" value="PLS09600.1"/>
    <property type="molecule type" value="Genomic_DNA"/>
</dbReference>
<organism evidence="1 2">
    <name type="scientific">Neobacillus cucumis</name>
    <dbReference type="NCBI Taxonomy" id="1740721"/>
    <lineage>
        <taxon>Bacteria</taxon>
        <taxon>Bacillati</taxon>
        <taxon>Bacillota</taxon>
        <taxon>Bacilli</taxon>
        <taxon>Bacillales</taxon>
        <taxon>Bacillaceae</taxon>
        <taxon>Neobacillus</taxon>
    </lineage>
</organism>
<reference evidence="1 2" key="1">
    <citation type="submission" date="2017-11" db="EMBL/GenBank/DDBJ databases">
        <title>Comparitive Functional Genomics of Dry Heat Resistant strains isolated from the Viking Spacecraft.</title>
        <authorList>
            <person name="Seuylemezian A."/>
            <person name="Cooper K."/>
            <person name="Vaishampayan P."/>
        </authorList>
    </citation>
    <scope>NUCLEOTIDE SEQUENCE [LARGE SCALE GENOMIC DNA]</scope>
    <source>
        <strain evidence="1 2">V32-6</strain>
    </source>
</reference>
<dbReference type="NCBIfam" id="NF033491">
    <property type="entry name" value="BA3454_fam"/>
    <property type="match status" value="1"/>
</dbReference>
<evidence type="ECO:0000313" key="2">
    <source>
        <dbReference type="Proteomes" id="UP000234950"/>
    </source>
</evidence>
<name>A0A2N5HVQ5_9BACI</name>
<evidence type="ECO:0000313" key="1">
    <source>
        <dbReference type="EMBL" id="PLS09600.1"/>
    </source>
</evidence>
<proteinExistence type="predicted"/>
<dbReference type="RefSeq" id="WP_142384061.1">
    <property type="nucleotide sequence ID" value="NZ_PGVE01000012.1"/>
</dbReference>
<dbReference type="InterPro" id="IPR049728">
    <property type="entry name" value="BA3454-like"/>
</dbReference>
<dbReference type="OrthoDB" id="2721802at2"/>
<protein>
    <recommendedName>
        <fullName evidence="3">BA3454 family stress response protein</fullName>
    </recommendedName>
</protein>
<dbReference type="Proteomes" id="UP000234950">
    <property type="component" value="Unassembled WGS sequence"/>
</dbReference>
<comment type="caution">
    <text evidence="1">The sequence shown here is derived from an EMBL/GenBank/DDBJ whole genome shotgun (WGS) entry which is preliminary data.</text>
</comment>
<accession>A0A2N5HVQ5</accession>
<gene>
    <name evidence="1" type="ORF">CVD27_01830</name>
</gene>